<evidence type="ECO:0000313" key="2">
    <source>
        <dbReference type="Proteomes" id="UP000010799"/>
    </source>
</evidence>
<dbReference type="EMBL" id="CP003789">
    <property type="protein sequence ID" value="AGA64482.1"/>
    <property type="molecule type" value="Genomic_DNA"/>
</dbReference>
<name>L0EU50_LIBCB</name>
<sequence>MKKDNPSIDRNAVHACISRFYKAFMSFPLKIPEEEYLDVYLHSLQGLPSWALQKVTDNLVFGMYSSNREILKGVVPLPSVLASLVRKEAEVFIGVLEVLKSRLGRLFEERSNILATRLDLVREEETREEREKERQEVGNLLRDYVRKRIGKQHEMAL</sequence>
<dbReference type="Proteomes" id="UP000010799">
    <property type="component" value="Chromosome"/>
</dbReference>
<reference evidence="1 2" key="1">
    <citation type="journal article" date="2012" name="Stand. Genomic Sci.">
        <title>Complete genome sequence of Liberibacter crescens BT-1.</title>
        <authorList>
            <person name="Leonard M.T."/>
            <person name="Fagen J.R."/>
            <person name="Davis-Richardson A.G."/>
            <person name="Davis M.J."/>
            <person name="Triplett E.W."/>
        </authorList>
    </citation>
    <scope>NUCLEOTIDE SEQUENCE [LARGE SCALE GENOMIC DNA]</scope>
    <source>
        <strain evidence="1 2">BT-1</strain>
    </source>
</reference>
<organism evidence="1 2">
    <name type="scientific">Liberibacter crescens (strain BT-1)</name>
    <dbReference type="NCBI Taxonomy" id="1215343"/>
    <lineage>
        <taxon>Bacteria</taxon>
        <taxon>Pseudomonadati</taxon>
        <taxon>Pseudomonadota</taxon>
        <taxon>Alphaproteobacteria</taxon>
        <taxon>Hyphomicrobiales</taxon>
        <taxon>Rhizobiaceae</taxon>
        <taxon>Liberibacter</taxon>
    </lineage>
</organism>
<dbReference type="HOGENOM" id="CLU_1675736_0_0_5"/>
<dbReference type="KEGG" id="lcc:B488_04900"/>
<dbReference type="RefSeq" id="WP_015272909.1">
    <property type="nucleotide sequence ID" value="NC_019907.1"/>
</dbReference>
<protein>
    <submittedName>
        <fullName evidence="1">Uncharacterized protein</fullName>
    </submittedName>
</protein>
<evidence type="ECO:0000313" key="1">
    <source>
        <dbReference type="EMBL" id="AGA64482.1"/>
    </source>
</evidence>
<dbReference type="STRING" id="1215343.B488_04900"/>
<proteinExistence type="predicted"/>
<dbReference type="AlphaFoldDB" id="L0EU50"/>
<gene>
    <name evidence="1" type="ordered locus">B488_04900</name>
</gene>
<dbReference type="PATRIC" id="fig|1215343.11.peg.500"/>
<keyword evidence="2" id="KW-1185">Reference proteome</keyword>
<accession>L0EU50</accession>